<keyword evidence="2" id="KW-1185">Reference proteome</keyword>
<organism evidence="1 2">
    <name type="scientific">Araneus ventricosus</name>
    <name type="common">Orbweaver spider</name>
    <name type="synonym">Epeira ventricosa</name>
    <dbReference type="NCBI Taxonomy" id="182803"/>
    <lineage>
        <taxon>Eukaryota</taxon>
        <taxon>Metazoa</taxon>
        <taxon>Ecdysozoa</taxon>
        <taxon>Arthropoda</taxon>
        <taxon>Chelicerata</taxon>
        <taxon>Arachnida</taxon>
        <taxon>Araneae</taxon>
        <taxon>Araneomorphae</taxon>
        <taxon>Entelegynae</taxon>
        <taxon>Araneoidea</taxon>
        <taxon>Araneidae</taxon>
        <taxon>Araneus</taxon>
    </lineage>
</organism>
<name>A0A4Y2NX12_ARAVE</name>
<proteinExistence type="predicted"/>
<evidence type="ECO:0000313" key="1">
    <source>
        <dbReference type="EMBL" id="GBN44108.1"/>
    </source>
</evidence>
<dbReference type="AlphaFoldDB" id="A0A4Y2NX12"/>
<gene>
    <name evidence="1" type="ORF">AVEN_256497_1</name>
</gene>
<reference evidence="1 2" key="1">
    <citation type="journal article" date="2019" name="Sci. Rep.">
        <title>Orb-weaving spider Araneus ventricosus genome elucidates the spidroin gene catalogue.</title>
        <authorList>
            <person name="Kono N."/>
            <person name="Nakamura H."/>
            <person name="Ohtoshi R."/>
            <person name="Moran D.A.P."/>
            <person name="Shinohara A."/>
            <person name="Yoshida Y."/>
            <person name="Fujiwara M."/>
            <person name="Mori M."/>
            <person name="Tomita M."/>
            <person name="Arakawa K."/>
        </authorList>
    </citation>
    <scope>NUCLEOTIDE SEQUENCE [LARGE SCALE GENOMIC DNA]</scope>
</reference>
<sequence>MFRKILRTVLTGMSKVRNITSALHVPKALLDACFNAVAKSSTSVEAIAFLPLPHFTSNDYDSSNFSVIFFSQNVVIAPEPLLKPLMSRISPMELSHSLRSCKKASQAEPDPSMIES</sequence>
<comment type="caution">
    <text evidence="1">The sequence shown here is derived from an EMBL/GenBank/DDBJ whole genome shotgun (WGS) entry which is preliminary data.</text>
</comment>
<evidence type="ECO:0000313" key="2">
    <source>
        <dbReference type="Proteomes" id="UP000499080"/>
    </source>
</evidence>
<dbReference type="Proteomes" id="UP000499080">
    <property type="component" value="Unassembled WGS sequence"/>
</dbReference>
<dbReference type="EMBL" id="BGPR01290061">
    <property type="protein sequence ID" value="GBN44108.1"/>
    <property type="molecule type" value="Genomic_DNA"/>
</dbReference>
<accession>A0A4Y2NX12</accession>
<protein>
    <submittedName>
        <fullName evidence="1">Uncharacterized protein</fullName>
    </submittedName>
</protein>